<dbReference type="InterPro" id="IPR034148">
    <property type="entry name" value="NCBP2_RRM"/>
</dbReference>
<evidence type="ECO:0000256" key="1">
    <source>
        <dbReference type="ARBA" id="ARBA00004123"/>
    </source>
</evidence>
<evidence type="ECO:0000256" key="4">
    <source>
        <dbReference type="ARBA" id="ARBA00022884"/>
    </source>
</evidence>
<evidence type="ECO:0000256" key="2">
    <source>
        <dbReference type="ARBA" id="ARBA00010725"/>
    </source>
</evidence>
<feature type="compositionally biased region" description="Basic and acidic residues" evidence="9">
    <location>
        <begin position="153"/>
        <end position="163"/>
    </location>
</feature>
<evidence type="ECO:0000313" key="12">
    <source>
        <dbReference type="Proteomes" id="UP001161017"/>
    </source>
</evidence>
<dbReference type="SUPFAM" id="SSF54928">
    <property type="entry name" value="RNA-binding domain, RBD"/>
    <property type="match status" value="1"/>
</dbReference>
<comment type="caution">
    <text evidence="11">The sequence shown here is derived from an EMBL/GenBank/DDBJ whole genome shotgun (WGS) entry which is preliminary data.</text>
</comment>
<comment type="similarity">
    <text evidence="2 8">Belongs to the RRM NCBP2 family.</text>
</comment>
<comment type="subcellular location">
    <subcellularLocation>
        <location evidence="1 8">Nucleus</location>
    </subcellularLocation>
</comment>
<sequence>METMANRPTIDRLDKPSAYYIGRNKKRKFNQRDDDDVGREAAYREKSPEDPEDELKDATTLYVGNLSFYTTEEQIHELFAKCGEIKRLVMGLDRFHKTPCGFCFVEYYTHQDALDCMKYIGGTKLDERIIRTDLDPGFKEGRQYGRGKSGGQVRDEYRNEFDPGRGGYGRALAEERQKEEDEYGAGR</sequence>
<evidence type="ECO:0000259" key="10">
    <source>
        <dbReference type="PROSITE" id="PS50102"/>
    </source>
</evidence>
<protein>
    <recommendedName>
        <fullName evidence="8">Nuclear cap-binding protein subunit 2</fullName>
    </recommendedName>
    <alternativeName>
        <fullName evidence="8">20 kDa nuclear cap-binding protein</fullName>
    </alternativeName>
</protein>
<evidence type="ECO:0000256" key="3">
    <source>
        <dbReference type="ARBA" id="ARBA00022664"/>
    </source>
</evidence>
<dbReference type="InterPro" id="IPR000504">
    <property type="entry name" value="RRM_dom"/>
</dbReference>
<dbReference type="GO" id="GO:0005846">
    <property type="term" value="C:nuclear cap binding complex"/>
    <property type="evidence" value="ECO:0007669"/>
    <property type="project" value="InterPro"/>
</dbReference>
<keyword evidence="3 8" id="KW-0507">mRNA processing</keyword>
<dbReference type="EMBL" id="JAPUFD010000008">
    <property type="protein sequence ID" value="MDI1489032.1"/>
    <property type="molecule type" value="Genomic_DNA"/>
</dbReference>
<organism evidence="11 12">
    <name type="scientific">Ramalina farinacea</name>
    <dbReference type="NCBI Taxonomy" id="258253"/>
    <lineage>
        <taxon>Eukaryota</taxon>
        <taxon>Fungi</taxon>
        <taxon>Dikarya</taxon>
        <taxon>Ascomycota</taxon>
        <taxon>Pezizomycotina</taxon>
        <taxon>Lecanoromycetes</taxon>
        <taxon>OSLEUM clade</taxon>
        <taxon>Lecanoromycetidae</taxon>
        <taxon>Lecanorales</taxon>
        <taxon>Lecanorineae</taxon>
        <taxon>Ramalinaceae</taxon>
        <taxon>Ramalina</taxon>
    </lineage>
</organism>
<dbReference type="Proteomes" id="UP001161017">
    <property type="component" value="Unassembled WGS sequence"/>
</dbReference>
<dbReference type="InterPro" id="IPR012677">
    <property type="entry name" value="Nucleotide-bd_a/b_plait_sf"/>
</dbReference>
<dbReference type="FunFam" id="3.30.70.330:FF:000399">
    <property type="entry name" value="Nuclear cap-binding protein subunit 2"/>
    <property type="match status" value="1"/>
</dbReference>
<evidence type="ECO:0000313" key="11">
    <source>
        <dbReference type="EMBL" id="MDI1489032.1"/>
    </source>
</evidence>
<feature type="compositionally biased region" description="Basic and acidic residues" evidence="9">
    <location>
        <begin position="38"/>
        <end position="49"/>
    </location>
</feature>
<dbReference type="SMART" id="SM00360">
    <property type="entry name" value="RRM"/>
    <property type="match status" value="1"/>
</dbReference>
<feature type="region of interest" description="Disordered" evidence="9">
    <location>
        <begin position="26"/>
        <end position="54"/>
    </location>
</feature>
<feature type="region of interest" description="Disordered" evidence="9">
    <location>
        <begin position="140"/>
        <end position="187"/>
    </location>
</feature>
<evidence type="ECO:0000256" key="7">
    <source>
        <dbReference type="PROSITE-ProRule" id="PRU00176"/>
    </source>
</evidence>
<dbReference type="GO" id="GO:0005634">
    <property type="term" value="C:nucleus"/>
    <property type="evidence" value="ECO:0007669"/>
    <property type="project" value="UniProtKB-SubCell"/>
</dbReference>
<dbReference type="PANTHER" id="PTHR18847">
    <property type="entry name" value="20 KD NUCLEAR CAP BINDING PROTEIN"/>
    <property type="match status" value="1"/>
</dbReference>
<keyword evidence="4 7" id="KW-0694">RNA-binding</keyword>
<dbReference type="InterPro" id="IPR035979">
    <property type="entry name" value="RBD_domain_sf"/>
</dbReference>
<dbReference type="PANTHER" id="PTHR18847:SF0">
    <property type="entry name" value="NUCLEAR CAP-BINDING PROTEIN SUBUNIT 2"/>
    <property type="match status" value="1"/>
</dbReference>
<evidence type="ECO:0000256" key="8">
    <source>
        <dbReference type="RuleBase" id="RU364036"/>
    </source>
</evidence>
<evidence type="ECO:0000256" key="5">
    <source>
        <dbReference type="ARBA" id="ARBA00023187"/>
    </source>
</evidence>
<evidence type="ECO:0000256" key="6">
    <source>
        <dbReference type="ARBA" id="ARBA00023242"/>
    </source>
</evidence>
<keyword evidence="6 8" id="KW-0539">Nucleus</keyword>
<evidence type="ECO:0000256" key="9">
    <source>
        <dbReference type="SAM" id="MobiDB-lite"/>
    </source>
</evidence>
<gene>
    <name evidence="11" type="primary">CBC2</name>
    <name evidence="11" type="ORF">OHK93_008309</name>
</gene>
<keyword evidence="12" id="KW-1185">Reference proteome</keyword>
<keyword evidence="5 8" id="KW-0508">mRNA splicing</keyword>
<dbReference type="CDD" id="cd12240">
    <property type="entry name" value="RRM_NCBP2"/>
    <property type="match status" value="1"/>
</dbReference>
<dbReference type="PROSITE" id="PS50102">
    <property type="entry name" value="RRM"/>
    <property type="match status" value="1"/>
</dbReference>
<dbReference type="GO" id="GO:0045292">
    <property type="term" value="P:mRNA cis splicing, via spliceosome"/>
    <property type="evidence" value="ECO:0007669"/>
    <property type="project" value="InterPro"/>
</dbReference>
<accession>A0AA43TYE5</accession>
<feature type="domain" description="RRM" evidence="10">
    <location>
        <begin position="59"/>
        <end position="137"/>
    </location>
</feature>
<dbReference type="GO" id="GO:0000339">
    <property type="term" value="F:RNA cap binding"/>
    <property type="evidence" value="ECO:0007669"/>
    <property type="project" value="InterPro"/>
</dbReference>
<dbReference type="Gene3D" id="3.30.70.330">
    <property type="match status" value="1"/>
</dbReference>
<dbReference type="Pfam" id="PF00076">
    <property type="entry name" value="RRM_1"/>
    <property type="match status" value="1"/>
</dbReference>
<dbReference type="AlphaFoldDB" id="A0AA43TYE5"/>
<dbReference type="InterPro" id="IPR027157">
    <property type="entry name" value="NCBP2"/>
</dbReference>
<reference evidence="11" key="1">
    <citation type="journal article" date="2023" name="Genome Biol. Evol.">
        <title>First Whole Genome Sequence and Flow Cytometry Genome Size Data for the Lichen-Forming Fungus Ramalina farinacea (Ascomycota).</title>
        <authorList>
            <person name="Llewellyn T."/>
            <person name="Mian S."/>
            <person name="Hill R."/>
            <person name="Leitch I.J."/>
            <person name="Gaya E."/>
        </authorList>
    </citation>
    <scope>NUCLEOTIDE SEQUENCE</scope>
    <source>
        <strain evidence="11">LIQ254RAFAR</strain>
    </source>
</reference>
<proteinExistence type="inferred from homology"/>
<name>A0AA43TYE5_9LECA</name>